<evidence type="ECO:0000313" key="2">
    <source>
        <dbReference type="Proteomes" id="UP000575083"/>
    </source>
</evidence>
<dbReference type="AlphaFoldDB" id="A0A7X0PG88"/>
<gene>
    <name evidence="1" type="ORF">HNP48_004095</name>
</gene>
<evidence type="ECO:0000313" key="1">
    <source>
        <dbReference type="EMBL" id="MBB6561402.1"/>
    </source>
</evidence>
<dbReference type="EMBL" id="JACHLK010000008">
    <property type="protein sequence ID" value="MBB6561402.1"/>
    <property type="molecule type" value="Genomic_DNA"/>
</dbReference>
<keyword evidence="2" id="KW-1185">Reference proteome</keyword>
<proteinExistence type="predicted"/>
<protein>
    <submittedName>
        <fullName evidence="1">Tfp pilus assembly protein PilO</fullName>
    </submittedName>
</protein>
<comment type="caution">
    <text evidence="1">The sequence shown here is derived from an EMBL/GenBank/DDBJ whole genome shotgun (WGS) entry which is preliminary data.</text>
</comment>
<name>A0A7X0PG88_9BURK</name>
<organism evidence="1 2">
    <name type="scientific">Acidovorax soli</name>
    <dbReference type="NCBI Taxonomy" id="592050"/>
    <lineage>
        <taxon>Bacteria</taxon>
        <taxon>Pseudomonadati</taxon>
        <taxon>Pseudomonadota</taxon>
        <taxon>Betaproteobacteria</taxon>
        <taxon>Burkholderiales</taxon>
        <taxon>Comamonadaceae</taxon>
        <taxon>Acidovorax</taxon>
    </lineage>
</organism>
<reference evidence="1 2" key="1">
    <citation type="submission" date="2020-08" db="EMBL/GenBank/DDBJ databases">
        <title>Functional genomics of gut bacteria from endangered species of beetles.</title>
        <authorList>
            <person name="Carlos-Shanley C."/>
        </authorList>
    </citation>
    <scope>NUCLEOTIDE SEQUENCE [LARGE SCALE GENOMIC DNA]</scope>
    <source>
        <strain evidence="1 2">S00198</strain>
    </source>
</reference>
<dbReference type="RefSeq" id="WP_184860394.1">
    <property type="nucleotide sequence ID" value="NZ_JACHLK010000008.1"/>
</dbReference>
<dbReference type="Proteomes" id="UP000575083">
    <property type="component" value="Unassembled WGS sequence"/>
</dbReference>
<accession>A0A7X0PG88</accession>
<sequence>MMKRDLKRVHAAHGIKYFAFPVIVLLLIAALVDQRLTGYLEHREQASDLQTLLESNQNTLDLDKKVQANSEQLGGSYTPIETQLFVANDITESVNAMQQQVTKLLQGLYFDNIDLSEFSDAPKGSVSRMSLTARFNGVPQQLPRLQIALAQSPKMLVMDKVEIKVVDDTQRGGQQLHIVARFSGLHMKPLPEAAAPAAPAAARK</sequence>